<dbReference type="Proteomes" id="UP000177230">
    <property type="component" value="Unassembled WGS sequence"/>
</dbReference>
<dbReference type="PANTHER" id="PTHR21621">
    <property type="entry name" value="RIBOSOMAL PROTEIN S6 MODIFICATION PROTEIN"/>
    <property type="match status" value="1"/>
</dbReference>
<keyword evidence="1" id="KW-0547">Nucleotide-binding</keyword>
<dbReference type="GO" id="GO:0005737">
    <property type="term" value="C:cytoplasm"/>
    <property type="evidence" value="ECO:0007669"/>
    <property type="project" value="TreeGrafter"/>
</dbReference>
<dbReference type="GO" id="GO:0005524">
    <property type="term" value="F:ATP binding"/>
    <property type="evidence" value="ECO:0007669"/>
    <property type="project" value="UniProtKB-UniRule"/>
</dbReference>
<dbReference type="GO" id="GO:0018169">
    <property type="term" value="F:ribosomal S6-glutamic acid ligase activity"/>
    <property type="evidence" value="ECO:0007669"/>
    <property type="project" value="TreeGrafter"/>
</dbReference>
<gene>
    <name evidence="3" type="ORF">A2024_05280</name>
</gene>
<accession>A0A1F5RHA8</accession>
<dbReference type="Gene3D" id="3.30.1490.20">
    <property type="entry name" value="ATP-grasp fold, A domain"/>
    <property type="match status" value="1"/>
</dbReference>
<reference evidence="3 4" key="1">
    <citation type="journal article" date="2016" name="Nat. Commun.">
        <title>Thousands of microbial genomes shed light on interconnected biogeochemical processes in an aquifer system.</title>
        <authorList>
            <person name="Anantharaman K."/>
            <person name="Brown C.T."/>
            <person name="Hug L.A."/>
            <person name="Sharon I."/>
            <person name="Castelle C.J."/>
            <person name="Probst A.J."/>
            <person name="Thomas B.C."/>
            <person name="Singh A."/>
            <person name="Wilkins M.J."/>
            <person name="Karaoz U."/>
            <person name="Brodie E.L."/>
            <person name="Williams K.H."/>
            <person name="Hubbard S.S."/>
            <person name="Banfield J.F."/>
        </authorList>
    </citation>
    <scope>NUCLEOTIDE SEQUENCE [LARGE SCALE GENOMIC DNA]</scope>
</reference>
<dbReference type="Gene3D" id="3.30.470.20">
    <property type="entry name" value="ATP-grasp fold, B domain"/>
    <property type="match status" value="1"/>
</dbReference>
<dbReference type="InterPro" id="IPR005479">
    <property type="entry name" value="CPAse_ATP-bd"/>
</dbReference>
<name>A0A1F5RHA8_9BACT</name>
<dbReference type="AlphaFoldDB" id="A0A1F5RHA8"/>
<dbReference type="InterPro" id="IPR013815">
    <property type="entry name" value="ATP_grasp_subdomain_1"/>
</dbReference>
<dbReference type="EMBL" id="MFFM01000019">
    <property type="protein sequence ID" value="OGF13431.1"/>
    <property type="molecule type" value="Genomic_DNA"/>
</dbReference>
<evidence type="ECO:0000259" key="2">
    <source>
        <dbReference type="PROSITE" id="PS50975"/>
    </source>
</evidence>
<feature type="domain" description="ATP-grasp" evidence="2">
    <location>
        <begin position="93"/>
        <end position="147"/>
    </location>
</feature>
<proteinExistence type="predicted"/>
<organism evidence="3 4">
    <name type="scientific">Candidatus Edwardsbacteria bacterium GWF2_54_11</name>
    <dbReference type="NCBI Taxonomy" id="1817851"/>
    <lineage>
        <taxon>Bacteria</taxon>
        <taxon>Candidatus Edwardsiibacteriota</taxon>
    </lineage>
</organism>
<evidence type="ECO:0000313" key="4">
    <source>
        <dbReference type="Proteomes" id="UP000177230"/>
    </source>
</evidence>
<dbReference type="InterPro" id="IPR011761">
    <property type="entry name" value="ATP-grasp"/>
</dbReference>
<protein>
    <recommendedName>
        <fullName evidence="2">ATP-grasp domain-containing protein</fullName>
    </recommendedName>
</protein>
<comment type="caution">
    <text evidence="3">The sequence shown here is derived from an EMBL/GenBank/DDBJ whole genome shotgun (WGS) entry which is preliminary data.</text>
</comment>
<dbReference type="Pfam" id="PF02786">
    <property type="entry name" value="CPSase_L_D2"/>
    <property type="match status" value="1"/>
</dbReference>
<keyword evidence="1" id="KW-0067">ATP-binding</keyword>
<evidence type="ECO:0000313" key="3">
    <source>
        <dbReference type="EMBL" id="OGF13431.1"/>
    </source>
</evidence>
<dbReference type="GO" id="GO:0046872">
    <property type="term" value="F:metal ion binding"/>
    <property type="evidence" value="ECO:0007669"/>
    <property type="project" value="InterPro"/>
</dbReference>
<dbReference type="GO" id="GO:0009432">
    <property type="term" value="P:SOS response"/>
    <property type="evidence" value="ECO:0007669"/>
    <property type="project" value="TreeGrafter"/>
</dbReference>
<dbReference type="PROSITE" id="PS50975">
    <property type="entry name" value="ATP_GRASP"/>
    <property type="match status" value="1"/>
</dbReference>
<dbReference type="SUPFAM" id="SSF56059">
    <property type="entry name" value="Glutathione synthetase ATP-binding domain-like"/>
    <property type="match status" value="1"/>
</dbReference>
<evidence type="ECO:0000256" key="1">
    <source>
        <dbReference type="PROSITE-ProRule" id="PRU00409"/>
    </source>
</evidence>
<sequence>MHIAIHHRSGSFSDRWLEYCQLHGIRHKIINCYDNDIIEQLNGFTHLLWPITHDVLADIAHSRKIIASAEQAGIIVFPDTVTCWHFDDKIAQKYLLEALGAPLVPSYVFYQKEKALEWAEQATYPKVFKLKSGAGSANVRLVKDKNEAIKLCQQAFGLGFVSYHGYFGDAKTKLRKIGTFPQFVGKLKRFPKYLLSSAITKQQMPREKDYVYFQEFMPGNQYDTRITLVGNRAFGFTRDVRPNDFRASGSGSISYDLKRLDMEYVKIAFAVAEKMRSQSMAFDFIKDENGKPKIVEVSYGYQPKAVYDCPGHWDQKLNWHEGHTHPEDAILEDLLGTIK</sequence>
<dbReference type="PANTHER" id="PTHR21621:SF0">
    <property type="entry name" value="BETA-CITRYLGLUTAMATE SYNTHASE B-RELATED"/>
    <property type="match status" value="1"/>
</dbReference>